<proteinExistence type="predicted"/>
<evidence type="ECO:0000313" key="2">
    <source>
        <dbReference type="Proteomes" id="UP000663843"/>
    </source>
</evidence>
<reference evidence="1" key="1">
    <citation type="submission" date="2021-01" db="EMBL/GenBank/DDBJ databases">
        <authorList>
            <person name="Kaushik A."/>
        </authorList>
    </citation>
    <scope>NUCLEOTIDE SEQUENCE</scope>
    <source>
        <strain evidence="1">AG2-2IIIB</strain>
    </source>
</reference>
<gene>
    <name evidence="1" type="ORF">RDB_LOCUS119696</name>
</gene>
<evidence type="ECO:0000313" key="1">
    <source>
        <dbReference type="EMBL" id="CAE6482329.1"/>
    </source>
</evidence>
<dbReference type="AlphaFoldDB" id="A0A8H3CGB8"/>
<name>A0A8H3CGB8_9AGAM</name>
<organism evidence="1 2">
    <name type="scientific">Rhizoctonia solani</name>
    <dbReference type="NCBI Taxonomy" id="456999"/>
    <lineage>
        <taxon>Eukaryota</taxon>
        <taxon>Fungi</taxon>
        <taxon>Dikarya</taxon>
        <taxon>Basidiomycota</taxon>
        <taxon>Agaricomycotina</taxon>
        <taxon>Agaricomycetes</taxon>
        <taxon>Cantharellales</taxon>
        <taxon>Ceratobasidiaceae</taxon>
        <taxon>Rhizoctonia</taxon>
    </lineage>
</organism>
<accession>A0A8H3CGB8</accession>
<protein>
    <submittedName>
        <fullName evidence="1">Uncharacterized protein</fullName>
    </submittedName>
</protein>
<sequence length="162" mass="18736">MTRYRWAYFFSNQELIDLYKACDGKVGTFDPVNFDDVLHARRAIFRYLMPGRVRVWYASLDGDDGIVFFVGKPVLDIHKAVKRDLAKRCWELFEQAPDPCIVVANTLGLKWELSRDKVRHRLHLLEFLQSDREGDLYPLAPDEIARLRAEYGITGSSSQPAV</sequence>
<dbReference type="EMBL" id="CAJMWT010003985">
    <property type="protein sequence ID" value="CAE6482329.1"/>
    <property type="molecule type" value="Genomic_DNA"/>
</dbReference>
<dbReference type="Proteomes" id="UP000663843">
    <property type="component" value="Unassembled WGS sequence"/>
</dbReference>
<comment type="caution">
    <text evidence="1">The sequence shown here is derived from an EMBL/GenBank/DDBJ whole genome shotgun (WGS) entry which is preliminary data.</text>
</comment>